<gene>
    <name evidence="6" type="ORF">EPD60_04220</name>
</gene>
<comment type="caution">
    <text evidence="6">The sequence shown here is derived from an EMBL/GenBank/DDBJ whole genome shotgun (WGS) entry which is preliminary data.</text>
</comment>
<dbReference type="RefSeq" id="WP_131447176.1">
    <property type="nucleotide sequence ID" value="NZ_SJZI01000008.1"/>
</dbReference>
<keyword evidence="3" id="KW-0256">Endoplasmic reticulum</keyword>
<dbReference type="Pfam" id="PF08660">
    <property type="entry name" value="Alg14"/>
    <property type="match status" value="1"/>
</dbReference>
<dbReference type="EMBL" id="SJZI01000008">
    <property type="protein sequence ID" value="TCJ17405.1"/>
    <property type="molecule type" value="Genomic_DNA"/>
</dbReference>
<protein>
    <submittedName>
        <fullName evidence="6">Oligosaccharide biosynthesis protein Alg14</fullName>
    </submittedName>
</protein>
<dbReference type="SUPFAM" id="SSF53756">
    <property type="entry name" value="UDP-Glycosyltransferase/glycogen phosphorylase"/>
    <property type="match status" value="1"/>
</dbReference>
<reference evidence="6 7" key="1">
    <citation type="submission" date="2019-03" db="EMBL/GenBank/DDBJ databases">
        <authorList>
            <person name="Kim M.K.M."/>
        </authorList>
    </citation>
    <scope>NUCLEOTIDE SEQUENCE [LARGE SCALE GENOMIC DNA]</scope>
    <source>
        <strain evidence="6 7">17J68-12</strain>
    </source>
</reference>
<evidence type="ECO:0000313" key="6">
    <source>
        <dbReference type="EMBL" id="TCJ17405.1"/>
    </source>
</evidence>
<keyword evidence="5" id="KW-0472">Membrane</keyword>
<dbReference type="PANTHER" id="PTHR12154">
    <property type="entry name" value="GLYCOSYL TRANSFERASE-RELATED"/>
    <property type="match status" value="1"/>
</dbReference>
<dbReference type="Gene3D" id="3.40.50.2000">
    <property type="entry name" value="Glycogen Phosphorylase B"/>
    <property type="match status" value="1"/>
</dbReference>
<keyword evidence="2" id="KW-0812">Transmembrane</keyword>
<dbReference type="AlphaFoldDB" id="A0A4R1BJ78"/>
<evidence type="ECO:0000256" key="3">
    <source>
        <dbReference type="ARBA" id="ARBA00022824"/>
    </source>
</evidence>
<sequence length="147" mass="16334">MKILAVASGGGHVVELLRLRPAFDGHELVYMSTHESFATSFKGHEYVTVPDLSRWNAFRIPYVILRMRRAIARIRPDVVVTTGAGPGVLALFLGWLMGARTIWVEASCHTEQVSISGKICALFADRVYTQWSHLATSKIVYSGNVMK</sequence>
<evidence type="ECO:0000256" key="2">
    <source>
        <dbReference type="ARBA" id="ARBA00022692"/>
    </source>
</evidence>
<dbReference type="GO" id="GO:0004577">
    <property type="term" value="F:N-acetylglucosaminyldiphosphodolichol N-acetylglucosaminyltransferase activity"/>
    <property type="evidence" value="ECO:0007669"/>
    <property type="project" value="TreeGrafter"/>
</dbReference>
<proteinExistence type="predicted"/>
<name>A0A4R1BJ78_9BACT</name>
<keyword evidence="4" id="KW-1133">Transmembrane helix</keyword>
<evidence type="ECO:0000313" key="7">
    <source>
        <dbReference type="Proteomes" id="UP000295334"/>
    </source>
</evidence>
<dbReference type="OrthoDB" id="555447at2"/>
<dbReference type="GO" id="GO:0006488">
    <property type="term" value="P:dolichol-linked oligosaccharide biosynthetic process"/>
    <property type="evidence" value="ECO:0007669"/>
    <property type="project" value="InterPro"/>
</dbReference>
<dbReference type="Proteomes" id="UP000295334">
    <property type="component" value="Unassembled WGS sequence"/>
</dbReference>
<dbReference type="PANTHER" id="PTHR12154:SF4">
    <property type="entry name" value="UDP-N-ACETYLGLUCOSAMINE TRANSFERASE SUBUNIT ALG14 HOMOLOG"/>
    <property type="match status" value="1"/>
</dbReference>
<keyword evidence="7" id="KW-1185">Reference proteome</keyword>
<organism evidence="6 7">
    <name type="scientific">Flaviaesturariibacter flavus</name>
    <dbReference type="NCBI Taxonomy" id="2502780"/>
    <lineage>
        <taxon>Bacteria</taxon>
        <taxon>Pseudomonadati</taxon>
        <taxon>Bacteroidota</taxon>
        <taxon>Chitinophagia</taxon>
        <taxon>Chitinophagales</taxon>
        <taxon>Chitinophagaceae</taxon>
        <taxon>Flaviaestuariibacter</taxon>
    </lineage>
</organism>
<accession>A0A4R1BJ78</accession>
<comment type="subcellular location">
    <subcellularLocation>
        <location evidence="1">Endoplasmic reticulum membrane</location>
        <topology evidence="1">Single-pass membrane protein</topology>
    </subcellularLocation>
</comment>
<dbReference type="InterPro" id="IPR013969">
    <property type="entry name" value="Oligosacch_biosynth_Alg14"/>
</dbReference>
<evidence type="ECO:0000256" key="1">
    <source>
        <dbReference type="ARBA" id="ARBA00004389"/>
    </source>
</evidence>
<evidence type="ECO:0000256" key="5">
    <source>
        <dbReference type="ARBA" id="ARBA00023136"/>
    </source>
</evidence>
<evidence type="ECO:0000256" key="4">
    <source>
        <dbReference type="ARBA" id="ARBA00022989"/>
    </source>
</evidence>